<organism evidence="9 10">
    <name type="scientific">Sphagnurus paluster</name>
    <dbReference type="NCBI Taxonomy" id="117069"/>
    <lineage>
        <taxon>Eukaryota</taxon>
        <taxon>Fungi</taxon>
        <taxon>Dikarya</taxon>
        <taxon>Basidiomycota</taxon>
        <taxon>Agaricomycotina</taxon>
        <taxon>Agaricomycetes</taxon>
        <taxon>Agaricomycetidae</taxon>
        <taxon>Agaricales</taxon>
        <taxon>Tricholomatineae</taxon>
        <taxon>Lyophyllaceae</taxon>
        <taxon>Sphagnurus</taxon>
    </lineage>
</organism>
<name>A0A9P7GIH0_9AGAR</name>
<dbReference type="FunFam" id="2.60.120.10:FF:000033">
    <property type="entry name" value="Centromere protein C 1"/>
    <property type="match status" value="1"/>
</dbReference>
<evidence type="ECO:0000313" key="10">
    <source>
        <dbReference type="Proteomes" id="UP000717328"/>
    </source>
</evidence>
<evidence type="ECO:0000256" key="7">
    <source>
        <dbReference type="SAM" id="MobiDB-lite"/>
    </source>
</evidence>
<evidence type="ECO:0000259" key="8">
    <source>
        <dbReference type="Pfam" id="PF11699"/>
    </source>
</evidence>
<evidence type="ECO:0000256" key="3">
    <source>
        <dbReference type="ARBA" id="ARBA00023125"/>
    </source>
</evidence>
<comment type="subcellular location">
    <subcellularLocation>
        <location evidence="1">Nucleus</location>
    </subcellularLocation>
</comment>
<feature type="compositionally biased region" description="Basic and acidic residues" evidence="7">
    <location>
        <begin position="95"/>
        <end position="105"/>
    </location>
</feature>
<dbReference type="InterPro" id="IPR028386">
    <property type="entry name" value="CENP-C/Mif2/cnp3"/>
</dbReference>
<evidence type="ECO:0000256" key="6">
    <source>
        <dbReference type="ARBA" id="ARBA00075033"/>
    </source>
</evidence>
<evidence type="ECO:0000256" key="5">
    <source>
        <dbReference type="ARBA" id="ARBA00057947"/>
    </source>
</evidence>
<dbReference type="Proteomes" id="UP000717328">
    <property type="component" value="Unassembled WGS sequence"/>
</dbReference>
<comment type="similarity">
    <text evidence="2">Belongs to the CENP-C/MIF2 family.</text>
</comment>
<dbReference type="CDD" id="cd06993">
    <property type="entry name" value="cupin_CENP-C_C"/>
    <property type="match status" value="1"/>
</dbReference>
<dbReference type="PANTHER" id="PTHR16684:SF11">
    <property type="entry name" value="CENTROMERE PROTEIN C"/>
    <property type="match status" value="1"/>
</dbReference>
<feature type="compositionally biased region" description="Low complexity" evidence="7">
    <location>
        <begin position="39"/>
        <end position="54"/>
    </location>
</feature>
<dbReference type="InterPro" id="IPR025974">
    <property type="entry name" value="Mif2/CENP-C_cupin"/>
</dbReference>
<keyword evidence="4" id="KW-0539">Nucleus</keyword>
<reference evidence="9" key="1">
    <citation type="submission" date="2021-02" db="EMBL/GenBank/DDBJ databases">
        <authorList>
            <person name="Nieuwenhuis M."/>
            <person name="Van De Peppel L.J.J."/>
        </authorList>
    </citation>
    <scope>NUCLEOTIDE SEQUENCE</scope>
    <source>
        <strain evidence="9">D49</strain>
    </source>
</reference>
<dbReference type="EMBL" id="JABCKI010000398">
    <property type="protein sequence ID" value="KAG5650631.1"/>
    <property type="molecule type" value="Genomic_DNA"/>
</dbReference>
<accession>A0A9P7GIH0</accession>
<evidence type="ECO:0000256" key="4">
    <source>
        <dbReference type="ARBA" id="ARBA00023242"/>
    </source>
</evidence>
<keyword evidence="3" id="KW-0238">DNA-binding</keyword>
<dbReference type="Pfam" id="PF11699">
    <property type="entry name" value="CENP-C_C"/>
    <property type="match status" value="1"/>
</dbReference>
<comment type="function">
    <text evidence="5">Component of the kinetochore, a multiprotein complex that assembles on centromeric DNA and attaches chromosomes to spindle microtubules, mediating chromosome segregation and sister chromatid segregation during meiosis and mitosis. Component of the inner kinetochore constitutive centromere-associated network (CCAN), which serves as a structural platform for outer kinetochore assembly.</text>
</comment>
<dbReference type="InterPro" id="IPR014710">
    <property type="entry name" value="RmlC-like_jellyroll"/>
</dbReference>
<dbReference type="GO" id="GO:0019237">
    <property type="term" value="F:centromeric DNA binding"/>
    <property type="evidence" value="ECO:0007669"/>
    <property type="project" value="InterPro"/>
</dbReference>
<dbReference type="GO" id="GO:0005634">
    <property type="term" value="C:nucleus"/>
    <property type="evidence" value="ECO:0007669"/>
    <property type="project" value="UniProtKB-SubCell"/>
</dbReference>
<keyword evidence="10" id="KW-1185">Reference proteome</keyword>
<dbReference type="GO" id="GO:0051455">
    <property type="term" value="P:spindle attachment to meiosis I kinetochore"/>
    <property type="evidence" value="ECO:0007669"/>
    <property type="project" value="TreeGrafter"/>
</dbReference>
<dbReference type="InterPro" id="IPR011051">
    <property type="entry name" value="RmlC_Cupin_sf"/>
</dbReference>
<protein>
    <recommendedName>
        <fullName evidence="6">CENP-C homolog</fullName>
    </recommendedName>
</protein>
<comment type="caution">
    <text evidence="9">The sequence shown here is derived from an EMBL/GenBank/DDBJ whole genome shotgun (WGS) entry which is preliminary data.</text>
</comment>
<dbReference type="Gene3D" id="2.60.120.10">
    <property type="entry name" value="Jelly Rolls"/>
    <property type="match status" value="1"/>
</dbReference>
<feature type="region of interest" description="Disordered" evidence="7">
    <location>
        <begin position="30"/>
        <end position="119"/>
    </location>
</feature>
<gene>
    <name evidence="9" type="ORF">H0H81_011544</name>
</gene>
<sequence>MLSIQLLQRMMAETPAGPSTIPVITVSNHNMQASKEDTLSPSSSASSLTKAQSTPLPKEPTEQGAGAASPTQDSPVKPKRSNVSPPRTESGAPDSLKRSSLRHESTNPPPLPVDDQTPWYGTVVDYGVQRQEISRVVVFPSKMVYAPPNIPYRKNPTNKTWTFQKTLADADFLCSGFLFIQVNGEKETKHVHDNSYVFLVIEGAVEATIHHTSYAISTGGVFLVPRGNTYSIRNICDKDAKLIFTQARRVRGQEDHLGSGAPTTALPSSKSLILIDWLLQRAMVHFVRLRTRAFAWYWRHLARYRHWASGRRLYFLCFLLGLMIRRLPFIGSPPILNLQLIRVR</sequence>
<feature type="domain" description="Mif2/CENP-C cupin" evidence="8">
    <location>
        <begin position="162"/>
        <end position="246"/>
    </location>
</feature>
<evidence type="ECO:0000256" key="1">
    <source>
        <dbReference type="ARBA" id="ARBA00004123"/>
    </source>
</evidence>
<evidence type="ECO:0000313" key="9">
    <source>
        <dbReference type="EMBL" id="KAG5650631.1"/>
    </source>
</evidence>
<dbReference type="GO" id="GO:0000776">
    <property type="term" value="C:kinetochore"/>
    <property type="evidence" value="ECO:0007669"/>
    <property type="project" value="InterPro"/>
</dbReference>
<reference evidence="9" key="2">
    <citation type="submission" date="2021-10" db="EMBL/GenBank/DDBJ databases">
        <title>Phylogenomics reveals ancestral predisposition of the termite-cultivated fungus Termitomyces towards a domesticated lifestyle.</title>
        <authorList>
            <person name="Auxier B."/>
            <person name="Grum-Grzhimaylo A."/>
            <person name="Cardenas M.E."/>
            <person name="Lodge J.D."/>
            <person name="Laessoe T."/>
            <person name="Pedersen O."/>
            <person name="Smith M.E."/>
            <person name="Kuyper T.W."/>
            <person name="Franco-Molano E.A."/>
            <person name="Baroni T.J."/>
            <person name="Aanen D.K."/>
        </authorList>
    </citation>
    <scope>NUCLEOTIDE SEQUENCE</scope>
    <source>
        <strain evidence="9">D49</strain>
    </source>
</reference>
<dbReference type="AlphaFoldDB" id="A0A9P7GIH0"/>
<dbReference type="OrthoDB" id="1939643at2759"/>
<proteinExistence type="inferred from homology"/>
<dbReference type="SUPFAM" id="SSF51182">
    <property type="entry name" value="RmlC-like cupins"/>
    <property type="match status" value="1"/>
</dbReference>
<dbReference type="GO" id="GO:0051315">
    <property type="term" value="P:attachment of mitotic spindle microtubules to kinetochore"/>
    <property type="evidence" value="ECO:0007669"/>
    <property type="project" value="TreeGrafter"/>
</dbReference>
<dbReference type="PANTHER" id="PTHR16684">
    <property type="entry name" value="CENTROMERE PROTEIN C"/>
    <property type="match status" value="1"/>
</dbReference>
<dbReference type="GO" id="GO:0051382">
    <property type="term" value="P:kinetochore assembly"/>
    <property type="evidence" value="ECO:0007669"/>
    <property type="project" value="InterPro"/>
</dbReference>
<evidence type="ECO:0000256" key="2">
    <source>
        <dbReference type="ARBA" id="ARBA00010291"/>
    </source>
</evidence>